<dbReference type="InterPro" id="IPR032675">
    <property type="entry name" value="LRR_dom_sf"/>
</dbReference>
<dbReference type="PANTHER" id="PTHR38926">
    <property type="entry name" value="F-BOX DOMAIN CONTAINING PROTEIN, EXPRESSED"/>
    <property type="match status" value="1"/>
</dbReference>
<proteinExistence type="predicted"/>
<evidence type="ECO:0000256" key="1">
    <source>
        <dbReference type="SAM" id="MobiDB-lite"/>
    </source>
</evidence>
<dbReference type="SUPFAM" id="SSF52047">
    <property type="entry name" value="RNI-like"/>
    <property type="match status" value="1"/>
</dbReference>
<name>A0A9W3CJF7_RAPSA</name>
<dbReference type="RefSeq" id="XP_056851615.1">
    <property type="nucleotide sequence ID" value="XM_056995635.1"/>
</dbReference>
<accession>A0A9W3CJF7</accession>
<evidence type="ECO:0000313" key="4">
    <source>
        <dbReference type="RefSeq" id="XP_056851614.1"/>
    </source>
</evidence>
<dbReference type="SUPFAM" id="SSF81383">
    <property type="entry name" value="F-box domain"/>
    <property type="match status" value="1"/>
</dbReference>
<dbReference type="AlphaFoldDB" id="A0A9W3CJF7"/>
<sequence length="463" mass="51713">MLSVTLSAPMETPNPNKRLRRDLPSSSGPSSLPTVPDFNQNHVDLIISSFLSLPDFPSLSSSISIMDSFDRVIEKLLQSCSDDDRIKDRGLRLASLLRESTTRCARKHAADHNSSSWRLPHDLTVKVFSMVDKKSLMRASACCIMFKKYAMDPLCYSHTDLTTETVENRIVRNMILNAGKELRSLKVGCPDESTKSLLSGSCLAPLSSDHGFLGNLLESLHIYNHGWLDNTSLCRALSVCSNLTDLKIVGLDVNSLRKVLEVLPKKCQHLFVEKGIGSGRSMWSLGSFFLSYRPDLTSLSLIGFELDDGEVHIIIRGLPKLKYLNLSRTSVMKGGFLRHVSDRRRGSLLETIILRECRSLDETRVCKFLDSLIMSRRHLRFIRHIDVSNYNGLMHGGSKPKRLFFVFPLEKLKEKRPGVTFVADFRSPSSSSSIFSWSPYYSPSSRLINCPGDTSSGSGSEGG</sequence>
<keyword evidence="2" id="KW-1185">Reference proteome</keyword>
<organism evidence="2 5">
    <name type="scientific">Raphanus sativus</name>
    <name type="common">Radish</name>
    <name type="synonym">Raphanus raphanistrum var. sativus</name>
    <dbReference type="NCBI Taxonomy" id="3726"/>
    <lineage>
        <taxon>Eukaryota</taxon>
        <taxon>Viridiplantae</taxon>
        <taxon>Streptophyta</taxon>
        <taxon>Embryophyta</taxon>
        <taxon>Tracheophyta</taxon>
        <taxon>Spermatophyta</taxon>
        <taxon>Magnoliopsida</taxon>
        <taxon>eudicotyledons</taxon>
        <taxon>Gunneridae</taxon>
        <taxon>Pentapetalae</taxon>
        <taxon>rosids</taxon>
        <taxon>malvids</taxon>
        <taxon>Brassicales</taxon>
        <taxon>Brassicaceae</taxon>
        <taxon>Brassiceae</taxon>
        <taxon>Raphanus</taxon>
    </lineage>
</organism>
<dbReference type="RefSeq" id="XP_056851613.1">
    <property type="nucleotide sequence ID" value="XM_056995633.1"/>
</dbReference>
<dbReference type="PANTHER" id="PTHR38926:SF2">
    <property type="entry name" value="F-BOX_LRR-REPEAT PROTEIN 21-RELATED"/>
    <property type="match status" value="1"/>
</dbReference>
<dbReference type="InterPro" id="IPR036047">
    <property type="entry name" value="F-box-like_dom_sf"/>
</dbReference>
<feature type="compositionally biased region" description="Low complexity" evidence="1">
    <location>
        <begin position="24"/>
        <end position="33"/>
    </location>
</feature>
<reference evidence="3 4" key="1">
    <citation type="submission" date="2025-04" db="UniProtKB">
        <authorList>
            <consortium name="RefSeq"/>
        </authorList>
    </citation>
    <scope>IDENTIFICATION</scope>
    <source>
        <tissue evidence="3 4">Leaf</tissue>
    </source>
</reference>
<dbReference type="Gene3D" id="3.80.10.10">
    <property type="entry name" value="Ribonuclease Inhibitor"/>
    <property type="match status" value="2"/>
</dbReference>
<dbReference type="RefSeq" id="XP_056851614.1">
    <property type="nucleotide sequence ID" value="XM_056995634.1"/>
</dbReference>
<evidence type="ECO:0000313" key="3">
    <source>
        <dbReference type="RefSeq" id="XP_056851613.1"/>
    </source>
</evidence>
<feature type="region of interest" description="Disordered" evidence="1">
    <location>
        <begin position="1"/>
        <end position="36"/>
    </location>
</feature>
<protein>
    <submittedName>
        <fullName evidence="3 4">F-box protein At4g02760 isoform X1</fullName>
    </submittedName>
</protein>
<evidence type="ECO:0000313" key="2">
    <source>
        <dbReference type="Proteomes" id="UP000504610"/>
    </source>
</evidence>
<dbReference type="OrthoDB" id="10257471at2759"/>
<gene>
    <name evidence="3 4 5" type="primary">LOC108835248</name>
</gene>
<dbReference type="Proteomes" id="UP000504610">
    <property type="component" value="Unplaced"/>
</dbReference>
<evidence type="ECO:0000313" key="5">
    <source>
        <dbReference type="RefSeq" id="XP_056851615.1"/>
    </source>
</evidence>
<dbReference type="GeneID" id="108835248"/>